<dbReference type="AlphaFoldDB" id="A0A6M1T137"/>
<dbReference type="SUPFAM" id="SSF54593">
    <property type="entry name" value="Glyoxalase/Bleomycin resistance protein/Dihydroxybiphenyl dioxygenase"/>
    <property type="match status" value="1"/>
</dbReference>
<feature type="domain" description="VOC" evidence="1">
    <location>
        <begin position="4"/>
        <end position="132"/>
    </location>
</feature>
<dbReference type="PROSITE" id="PS51819">
    <property type="entry name" value="VOC"/>
    <property type="match status" value="1"/>
</dbReference>
<dbReference type="InterPro" id="IPR029068">
    <property type="entry name" value="Glyas_Bleomycin-R_OHBP_Dase"/>
</dbReference>
<dbReference type="InterPro" id="IPR004360">
    <property type="entry name" value="Glyas_Fos-R_dOase_dom"/>
</dbReference>
<dbReference type="Pfam" id="PF00903">
    <property type="entry name" value="Glyoxalase"/>
    <property type="match status" value="1"/>
</dbReference>
<evidence type="ECO:0000313" key="3">
    <source>
        <dbReference type="Proteomes" id="UP000473278"/>
    </source>
</evidence>
<reference evidence="2 3" key="1">
    <citation type="submission" date="2020-02" db="EMBL/GenBank/DDBJ databases">
        <title>Balneolaceae bacterium YR4-1, complete genome.</title>
        <authorList>
            <person name="Li Y."/>
            <person name="Wu S."/>
        </authorList>
    </citation>
    <scope>NUCLEOTIDE SEQUENCE [LARGE SCALE GENOMIC DNA]</scope>
    <source>
        <strain evidence="2 3">YR4-1</strain>
    </source>
</reference>
<organism evidence="2 3">
    <name type="scientific">Halalkalibaculum roseum</name>
    <dbReference type="NCBI Taxonomy" id="2709311"/>
    <lineage>
        <taxon>Bacteria</taxon>
        <taxon>Pseudomonadati</taxon>
        <taxon>Balneolota</taxon>
        <taxon>Balneolia</taxon>
        <taxon>Balneolales</taxon>
        <taxon>Balneolaceae</taxon>
        <taxon>Halalkalibaculum</taxon>
    </lineage>
</organism>
<dbReference type="Proteomes" id="UP000473278">
    <property type="component" value="Unassembled WGS sequence"/>
</dbReference>
<accession>A0A6M1T137</accession>
<dbReference type="EMBL" id="JAALLT010000001">
    <property type="protein sequence ID" value="NGP75785.1"/>
    <property type="molecule type" value="Genomic_DNA"/>
</dbReference>
<proteinExistence type="predicted"/>
<comment type="caution">
    <text evidence="2">The sequence shown here is derived from an EMBL/GenBank/DDBJ whole genome shotgun (WGS) entry which is preliminary data.</text>
</comment>
<keyword evidence="3" id="KW-1185">Reference proteome</keyword>
<gene>
    <name evidence="2" type="ORF">G3570_04020</name>
</gene>
<dbReference type="InterPro" id="IPR037523">
    <property type="entry name" value="VOC_core"/>
</dbReference>
<dbReference type="RefSeq" id="WP_165139396.1">
    <property type="nucleotide sequence ID" value="NZ_JAALLT010000001.1"/>
</dbReference>
<name>A0A6M1T137_9BACT</name>
<sequence>MATTFKSITANLMVKDVDKTVSYYKEILGFKLEMSVPRDDGNLQWAMITRDTVELMLHEEGNFLEEVPELRGSTMGGSLTLFIEIEGIDDLYNAVNQHKDIEFIKEPHTTFYGMKEFTLRDLNGYILTFAEPQEQDKA</sequence>
<evidence type="ECO:0000313" key="2">
    <source>
        <dbReference type="EMBL" id="NGP75785.1"/>
    </source>
</evidence>
<protein>
    <submittedName>
        <fullName evidence="2">Bleomycin resistance family protein</fullName>
    </submittedName>
</protein>
<evidence type="ECO:0000259" key="1">
    <source>
        <dbReference type="PROSITE" id="PS51819"/>
    </source>
</evidence>
<dbReference type="Gene3D" id="3.10.180.10">
    <property type="entry name" value="2,3-Dihydroxybiphenyl 1,2-Dioxygenase, domain 1"/>
    <property type="match status" value="1"/>
</dbReference>